<keyword evidence="3 10" id="KW-0808">Transferase</keyword>
<dbReference type="GO" id="GO:0019706">
    <property type="term" value="F:protein-cysteine S-palmitoyltransferase activity"/>
    <property type="evidence" value="ECO:0007669"/>
    <property type="project" value="UniProtKB-EC"/>
</dbReference>
<dbReference type="EC" id="2.3.1.225" evidence="10"/>
<keyword evidence="8" id="KW-0449">Lipoprotein</keyword>
<comment type="subcellular location">
    <subcellularLocation>
        <location evidence="1">Endomembrane system</location>
        <topology evidence="1">Multi-pass membrane protein</topology>
    </subcellularLocation>
</comment>
<evidence type="ECO:0000256" key="10">
    <source>
        <dbReference type="RuleBase" id="RU079119"/>
    </source>
</evidence>
<reference evidence="12" key="2">
    <citation type="journal article" date="2023" name="Int. J. Mol. Sci.">
        <title>De Novo Assembly and Annotation of 11 Diverse Shrub Willow (Salix) Genomes Reveals Novel Gene Organization in Sex-Linked Regions.</title>
        <authorList>
            <person name="Hyden B."/>
            <person name="Feng K."/>
            <person name="Yates T.B."/>
            <person name="Jawdy S."/>
            <person name="Cereghino C."/>
            <person name="Smart L.B."/>
            <person name="Muchero W."/>
        </authorList>
    </citation>
    <scope>NUCLEOTIDE SEQUENCE [LARGE SCALE GENOMIC DNA]</scope>
    <source>
        <tissue evidence="12">Shoot tip</tissue>
    </source>
</reference>
<feature type="transmembrane region" description="Helical" evidence="10">
    <location>
        <begin position="222"/>
        <end position="244"/>
    </location>
</feature>
<dbReference type="GO" id="GO:0005794">
    <property type="term" value="C:Golgi apparatus"/>
    <property type="evidence" value="ECO:0007669"/>
    <property type="project" value="TreeGrafter"/>
</dbReference>
<feature type="transmembrane region" description="Helical" evidence="10">
    <location>
        <begin position="79"/>
        <end position="98"/>
    </location>
</feature>
<feature type="transmembrane region" description="Helical" evidence="10">
    <location>
        <begin position="256"/>
        <end position="284"/>
    </location>
</feature>
<evidence type="ECO:0000256" key="2">
    <source>
        <dbReference type="ARBA" id="ARBA00008574"/>
    </source>
</evidence>
<comment type="domain">
    <text evidence="10">The DHHC domain is required for palmitoyltransferase activity.</text>
</comment>
<evidence type="ECO:0000259" key="11">
    <source>
        <dbReference type="Pfam" id="PF01529"/>
    </source>
</evidence>
<dbReference type="AlphaFoldDB" id="A0A9Q0NYE6"/>
<evidence type="ECO:0000256" key="7">
    <source>
        <dbReference type="ARBA" id="ARBA00023139"/>
    </source>
</evidence>
<evidence type="ECO:0000256" key="6">
    <source>
        <dbReference type="ARBA" id="ARBA00023136"/>
    </source>
</evidence>
<evidence type="ECO:0000256" key="5">
    <source>
        <dbReference type="ARBA" id="ARBA00022989"/>
    </source>
</evidence>
<keyword evidence="4 10" id="KW-0812">Transmembrane</keyword>
<keyword evidence="9 10" id="KW-0012">Acyltransferase</keyword>
<dbReference type="PROSITE" id="PS50216">
    <property type="entry name" value="DHHC"/>
    <property type="match status" value="1"/>
</dbReference>
<dbReference type="OrthoDB" id="9909019at2759"/>
<comment type="caution">
    <text evidence="12">The sequence shown here is derived from an EMBL/GenBank/DDBJ whole genome shotgun (WGS) entry which is preliminary data.</text>
</comment>
<dbReference type="GO" id="GO:0006612">
    <property type="term" value="P:protein targeting to membrane"/>
    <property type="evidence" value="ECO:0007669"/>
    <property type="project" value="TreeGrafter"/>
</dbReference>
<evidence type="ECO:0000256" key="9">
    <source>
        <dbReference type="ARBA" id="ARBA00023315"/>
    </source>
</evidence>
<name>A0A9Q0NYE6_SALVM</name>
<evidence type="ECO:0000313" key="13">
    <source>
        <dbReference type="Proteomes" id="UP001151529"/>
    </source>
</evidence>
<dbReference type="GO" id="GO:0005783">
    <property type="term" value="C:endoplasmic reticulum"/>
    <property type="evidence" value="ECO:0007669"/>
    <property type="project" value="TreeGrafter"/>
</dbReference>
<comment type="similarity">
    <text evidence="2 10">Belongs to the DHHC palmitoyltransferase family.</text>
</comment>
<evidence type="ECO:0000256" key="1">
    <source>
        <dbReference type="ARBA" id="ARBA00004127"/>
    </source>
</evidence>
<dbReference type="EMBL" id="JAPFFL010000014">
    <property type="protein sequence ID" value="KAJ6678211.1"/>
    <property type="molecule type" value="Genomic_DNA"/>
</dbReference>
<dbReference type="Proteomes" id="UP001151529">
    <property type="component" value="Chromosome 7"/>
</dbReference>
<comment type="catalytic activity">
    <reaction evidence="10">
        <text>L-cysteinyl-[protein] + hexadecanoyl-CoA = S-hexadecanoyl-L-cysteinyl-[protein] + CoA</text>
        <dbReference type="Rhea" id="RHEA:36683"/>
        <dbReference type="Rhea" id="RHEA-COMP:10131"/>
        <dbReference type="Rhea" id="RHEA-COMP:11032"/>
        <dbReference type="ChEBI" id="CHEBI:29950"/>
        <dbReference type="ChEBI" id="CHEBI:57287"/>
        <dbReference type="ChEBI" id="CHEBI:57379"/>
        <dbReference type="ChEBI" id="CHEBI:74151"/>
        <dbReference type="EC" id="2.3.1.225"/>
    </reaction>
</comment>
<feature type="transmembrane region" description="Helical" evidence="10">
    <location>
        <begin position="47"/>
        <end position="67"/>
    </location>
</feature>
<dbReference type="PANTHER" id="PTHR22883:SF301">
    <property type="entry name" value="PALMITOYLTRANSFERASE ZDHHC12"/>
    <property type="match status" value="1"/>
</dbReference>
<evidence type="ECO:0000256" key="3">
    <source>
        <dbReference type="ARBA" id="ARBA00022679"/>
    </source>
</evidence>
<keyword evidence="7" id="KW-0564">Palmitate</keyword>
<evidence type="ECO:0000256" key="4">
    <source>
        <dbReference type="ARBA" id="ARBA00022692"/>
    </source>
</evidence>
<protein>
    <recommendedName>
        <fullName evidence="10">S-acyltransferase</fullName>
        <ecNumber evidence="10">2.3.1.225</ecNumber>
    </recommendedName>
    <alternativeName>
        <fullName evidence="10">Palmitoyltransferase</fullName>
    </alternativeName>
</protein>
<keyword evidence="13" id="KW-1185">Reference proteome</keyword>
<feature type="domain" description="Palmitoyltransferase DHHC" evidence="11">
    <location>
        <begin position="176"/>
        <end position="294"/>
    </location>
</feature>
<reference evidence="12" key="1">
    <citation type="submission" date="2022-11" db="EMBL/GenBank/DDBJ databases">
        <authorList>
            <person name="Hyden B.L."/>
            <person name="Feng K."/>
            <person name="Yates T."/>
            <person name="Jawdy S."/>
            <person name="Smart L.B."/>
            <person name="Muchero W."/>
        </authorList>
    </citation>
    <scope>NUCLEOTIDE SEQUENCE</scope>
    <source>
        <tissue evidence="12">Shoot tip</tissue>
    </source>
</reference>
<evidence type="ECO:0000313" key="12">
    <source>
        <dbReference type="EMBL" id="KAJ6678211.1"/>
    </source>
</evidence>
<organism evidence="12 13">
    <name type="scientific">Salix viminalis</name>
    <name type="common">Common osier</name>
    <name type="synonym">Basket willow</name>
    <dbReference type="NCBI Taxonomy" id="40686"/>
    <lineage>
        <taxon>Eukaryota</taxon>
        <taxon>Viridiplantae</taxon>
        <taxon>Streptophyta</taxon>
        <taxon>Embryophyta</taxon>
        <taxon>Tracheophyta</taxon>
        <taxon>Spermatophyta</taxon>
        <taxon>Magnoliopsida</taxon>
        <taxon>eudicotyledons</taxon>
        <taxon>Gunneridae</taxon>
        <taxon>Pentapetalae</taxon>
        <taxon>rosids</taxon>
        <taxon>fabids</taxon>
        <taxon>Malpighiales</taxon>
        <taxon>Salicaceae</taxon>
        <taxon>Saliceae</taxon>
        <taxon>Salix</taxon>
    </lineage>
</organism>
<keyword evidence="6 10" id="KW-0472">Membrane</keyword>
<keyword evidence="5 10" id="KW-1133">Transmembrane helix</keyword>
<dbReference type="Pfam" id="PF01529">
    <property type="entry name" value="DHHC"/>
    <property type="match status" value="1"/>
</dbReference>
<evidence type="ECO:0000256" key="8">
    <source>
        <dbReference type="ARBA" id="ARBA00023288"/>
    </source>
</evidence>
<proteinExistence type="inferred from homology"/>
<gene>
    <name evidence="12" type="ORF">OIU85_008768</name>
</gene>
<dbReference type="InterPro" id="IPR001594">
    <property type="entry name" value="Palmitoyltrfase_DHHC"/>
</dbReference>
<sequence>MEHSILDKFLVNSYKKSNFDHVLPCRISISATVLSPALPIQQGDLHWGLKAALVALHLVYAGILFLFDSDLIEKTKEEPWYTAIYLLLFVVALIQYFVTSCSSPGYVLDAMRDVNEKKSLYRRSSMLSKQPASSKSGSFVITVEGSQSEINTQGSNITSWTKLVLDMYPPGTSIRTLTCSYCNAEQPPRAKHCHDCDKCVLQFDHHCVWLGTCIGRGNHCQFWWYIFEETALCLWTGILYITYLKANILRVWWKDAVMILLLVTLSIALIFLLLLLIFHSYLILTYQTTYELVRRRRIPYLRGIPERVFPFSKGVCRNLYDFCFGRSSIYSLERLPTAMEIEEKSRPYTCSDFLTCRCC</sequence>
<dbReference type="PANTHER" id="PTHR22883">
    <property type="entry name" value="ZINC FINGER DHHC DOMAIN CONTAINING PROTEIN"/>
    <property type="match status" value="1"/>
</dbReference>
<accession>A0A9Q0NYE6</accession>
<dbReference type="InterPro" id="IPR039859">
    <property type="entry name" value="PFA4/ZDH16/20/ERF2-like"/>
</dbReference>